<name>A0A0G0PT70_9BACT</name>
<evidence type="ECO:0000313" key="2">
    <source>
        <dbReference type="EMBL" id="KKR28276.1"/>
    </source>
</evidence>
<proteinExistence type="predicted"/>
<feature type="transmembrane region" description="Helical" evidence="1">
    <location>
        <begin position="16"/>
        <end position="35"/>
    </location>
</feature>
<comment type="caution">
    <text evidence="2">The sequence shown here is derived from an EMBL/GenBank/DDBJ whole genome shotgun (WGS) entry which is preliminary data.</text>
</comment>
<feature type="transmembrane region" description="Helical" evidence="1">
    <location>
        <begin position="87"/>
        <end position="115"/>
    </location>
</feature>
<feature type="transmembrane region" description="Helical" evidence="1">
    <location>
        <begin position="63"/>
        <end position="81"/>
    </location>
</feature>
<feature type="transmembrane region" description="Helical" evidence="1">
    <location>
        <begin position="219"/>
        <end position="236"/>
    </location>
</feature>
<dbReference type="AlphaFoldDB" id="A0A0G0PT70"/>
<feature type="transmembrane region" description="Helical" evidence="1">
    <location>
        <begin position="264"/>
        <end position="281"/>
    </location>
</feature>
<gene>
    <name evidence="2" type="ORF">UT61_C0053G0012</name>
</gene>
<evidence type="ECO:0008006" key="4">
    <source>
        <dbReference type="Google" id="ProtNLM"/>
    </source>
</evidence>
<organism evidence="2 3">
    <name type="scientific">Candidatus Woesebacteria bacterium GW2011_GWA1_39_8</name>
    <dbReference type="NCBI Taxonomy" id="1618552"/>
    <lineage>
        <taxon>Bacteria</taxon>
        <taxon>Candidatus Woeseibacteriota</taxon>
    </lineage>
</organism>
<reference evidence="2 3" key="1">
    <citation type="journal article" date="2015" name="Nature">
        <title>rRNA introns, odd ribosomes, and small enigmatic genomes across a large radiation of phyla.</title>
        <authorList>
            <person name="Brown C.T."/>
            <person name="Hug L.A."/>
            <person name="Thomas B.C."/>
            <person name="Sharon I."/>
            <person name="Castelle C.J."/>
            <person name="Singh A."/>
            <person name="Wilkins M.J."/>
            <person name="Williams K.H."/>
            <person name="Banfield J.F."/>
        </authorList>
    </citation>
    <scope>NUCLEOTIDE SEQUENCE [LARGE SCALE GENOMIC DNA]</scope>
</reference>
<protein>
    <recommendedName>
        <fullName evidence="4">Glycosyltransferase RgtA/B/C/D-like domain-containing protein</fullName>
    </recommendedName>
</protein>
<feature type="transmembrane region" description="Helical" evidence="1">
    <location>
        <begin position="127"/>
        <end position="145"/>
    </location>
</feature>
<evidence type="ECO:0000313" key="3">
    <source>
        <dbReference type="Proteomes" id="UP000034793"/>
    </source>
</evidence>
<feature type="transmembrane region" description="Helical" evidence="1">
    <location>
        <begin position="195"/>
        <end position="212"/>
    </location>
</feature>
<dbReference type="EMBL" id="LBXL01000053">
    <property type="protein sequence ID" value="KKR28276.1"/>
    <property type="molecule type" value="Genomic_DNA"/>
</dbReference>
<accession>A0A0G0PT70</accession>
<evidence type="ECO:0000256" key="1">
    <source>
        <dbReference type="SAM" id="Phobius"/>
    </source>
</evidence>
<keyword evidence="1" id="KW-0472">Membrane</keyword>
<dbReference type="Proteomes" id="UP000034793">
    <property type="component" value="Unassembled WGS sequence"/>
</dbReference>
<sequence length="402" mass="45550">MLPFSILGGFTPQSPAYATAFFGVLAALVLILITYKINKKYLLWMVALTSVWYPLIESSRWAWNPHLIPFFSLLAVLFLLYDSSLLVLFSGLIFGAIFHLHYFSVVTFGAFLAFYTLCKLIKKDFKAPILLALGFFAMIVPFIIFDLRHPPGLFFTHFMQSNMVRTGFSQKLTNFFLTMPANSYLTSFYLTQTKIGAFLLFVLSFTLFGYDARKKPSNLVYFAPVVAQIAAISFLPVYGNRYFIPALAFFVVWLIQGRGKFIRIFTKVILTVMLVGSLLALPKQLTQPIREPAAGVVNDLSSFIQASVEKEERKNLNIAVLASPDGDPFGIIYRHTLYTKGIDLLLENQYAITDNLYVVTTSSEDVVRNDPANLIQDFRTGPLAESYQIPGSDWRVYLFNRY</sequence>
<keyword evidence="1" id="KW-1133">Transmembrane helix</keyword>
<keyword evidence="1" id="KW-0812">Transmembrane</keyword>